<organism evidence="1 2">
    <name type="scientific">Ammoniphilus resinae</name>
    <dbReference type="NCBI Taxonomy" id="861532"/>
    <lineage>
        <taxon>Bacteria</taxon>
        <taxon>Bacillati</taxon>
        <taxon>Bacillota</taxon>
        <taxon>Bacilli</taxon>
        <taxon>Bacillales</taxon>
        <taxon>Paenibacillaceae</taxon>
        <taxon>Aneurinibacillus group</taxon>
        <taxon>Ammoniphilus</taxon>
    </lineage>
</organism>
<accession>A0ABS4GSR9</accession>
<evidence type="ECO:0000313" key="2">
    <source>
        <dbReference type="Proteomes" id="UP001519343"/>
    </source>
</evidence>
<proteinExistence type="predicted"/>
<evidence type="ECO:0000313" key="1">
    <source>
        <dbReference type="EMBL" id="MBP1933333.1"/>
    </source>
</evidence>
<dbReference type="EMBL" id="JAGGKT010000010">
    <property type="protein sequence ID" value="MBP1933333.1"/>
    <property type="molecule type" value="Genomic_DNA"/>
</dbReference>
<gene>
    <name evidence="1" type="ORF">J2Z37_003346</name>
</gene>
<comment type="caution">
    <text evidence="1">The sequence shown here is derived from an EMBL/GenBank/DDBJ whole genome shotgun (WGS) entry which is preliminary data.</text>
</comment>
<dbReference type="Proteomes" id="UP001519343">
    <property type="component" value="Unassembled WGS sequence"/>
</dbReference>
<dbReference type="InterPro" id="IPR036866">
    <property type="entry name" value="RibonucZ/Hydroxyglut_hydro"/>
</dbReference>
<name>A0ABS4GSR9_9BACL</name>
<keyword evidence="2" id="KW-1185">Reference proteome</keyword>
<protein>
    <submittedName>
        <fullName evidence="1">L-ascorbate metabolism protein UlaG (Beta-lactamase superfamily)</fullName>
    </submittedName>
</protein>
<dbReference type="Gene3D" id="3.60.15.10">
    <property type="entry name" value="Ribonuclease Z/Hydroxyacylglutathione hydrolase-like"/>
    <property type="match status" value="1"/>
</dbReference>
<reference evidence="1 2" key="1">
    <citation type="submission" date="2021-03" db="EMBL/GenBank/DDBJ databases">
        <title>Genomic Encyclopedia of Type Strains, Phase IV (KMG-IV): sequencing the most valuable type-strain genomes for metagenomic binning, comparative biology and taxonomic classification.</title>
        <authorList>
            <person name="Goeker M."/>
        </authorList>
    </citation>
    <scope>NUCLEOTIDE SEQUENCE [LARGE SCALE GENOMIC DNA]</scope>
    <source>
        <strain evidence="1 2">DSM 24738</strain>
    </source>
</reference>
<sequence length="66" mass="7543">MDADVAFLPMGVTYTMAYEEAARTANFIRPRIVVPYHYGDVVRTREDALKFISLVDPDITAFLMKE</sequence>
<dbReference type="SUPFAM" id="SSF56281">
    <property type="entry name" value="Metallo-hydrolase/oxidoreductase"/>
    <property type="match status" value="1"/>
</dbReference>